<dbReference type="Gene3D" id="3.60.15.10">
    <property type="entry name" value="Ribonuclease Z/Hydroxyacylglutathione hydrolase-like"/>
    <property type="match status" value="1"/>
</dbReference>
<proteinExistence type="predicted"/>
<evidence type="ECO:0000313" key="2">
    <source>
        <dbReference type="EMBL" id="KUG02406.1"/>
    </source>
</evidence>
<dbReference type="SMART" id="SM00849">
    <property type="entry name" value="Lactamase_B"/>
    <property type="match status" value="1"/>
</dbReference>
<name>A0A0W8E1Y6_9ZZZZ</name>
<sequence length="296" mass="33257">MKLQQIKGSTYALESDTAAIGLYLFEDRSCLLIDSGPNQKQAAEVLQILGESGWVIWGIFNTHAHADHCGGNQYIQKEQHCQILASEIEATFINHPILTPYSMYSAHPIKLLTGKFLMPAPSQVSRIIGPGVQDINGIEFEILDLTGHSLGQLGIITPDGILFVGDSLIAQNELELNPFLYVSDLGKQFETMEMLRAKSHLSFYLSHGGEIENVPDIIDLNYGVLNDALHILEDILRKPCTREEIMREVIARKSLQVNRNHYFRLWASISAFLSYLCDEGQAIIYTEDNYLKFSLK</sequence>
<dbReference type="PANTHER" id="PTHR42951:SF14">
    <property type="entry name" value="METALLO-BETA-LACTAMASE SUPERFAMILY PROTEIN"/>
    <property type="match status" value="1"/>
</dbReference>
<feature type="domain" description="Metallo-beta-lactamase" evidence="1">
    <location>
        <begin position="19"/>
        <end position="207"/>
    </location>
</feature>
<reference evidence="2" key="1">
    <citation type="journal article" date="2015" name="Proc. Natl. Acad. Sci. U.S.A.">
        <title>Networks of energetic and metabolic interactions define dynamics in microbial communities.</title>
        <authorList>
            <person name="Embree M."/>
            <person name="Liu J.K."/>
            <person name="Al-Bassam M.M."/>
            <person name="Zengler K."/>
        </authorList>
    </citation>
    <scope>NUCLEOTIDE SEQUENCE</scope>
</reference>
<organism evidence="2">
    <name type="scientific">hydrocarbon metagenome</name>
    <dbReference type="NCBI Taxonomy" id="938273"/>
    <lineage>
        <taxon>unclassified sequences</taxon>
        <taxon>metagenomes</taxon>
        <taxon>ecological metagenomes</taxon>
    </lineage>
</organism>
<dbReference type="GO" id="GO:0016787">
    <property type="term" value="F:hydrolase activity"/>
    <property type="evidence" value="ECO:0007669"/>
    <property type="project" value="UniProtKB-KW"/>
</dbReference>
<protein>
    <submittedName>
        <fullName evidence="2">Zinc metallohydrolase, glyoxalase ii family</fullName>
    </submittedName>
</protein>
<evidence type="ECO:0000259" key="1">
    <source>
        <dbReference type="SMART" id="SM00849"/>
    </source>
</evidence>
<dbReference type="SUPFAM" id="SSF56281">
    <property type="entry name" value="Metallo-hydrolase/oxidoreductase"/>
    <property type="match status" value="1"/>
</dbReference>
<dbReference type="InterPro" id="IPR001279">
    <property type="entry name" value="Metallo-B-lactamas"/>
</dbReference>
<dbReference type="AlphaFoldDB" id="A0A0W8E1Y6"/>
<accession>A0A0W8E1Y6</accession>
<dbReference type="InterPro" id="IPR050855">
    <property type="entry name" value="NDM-1-like"/>
</dbReference>
<dbReference type="InterPro" id="IPR036866">
    <property type="entry name" value="RibonucZ/Hydroxyglut_hydro"/>
</dbReference>
<comment type="caution">
    <text evidence="2">The sequence shown here is derived from an EMBL/GenBank/DDBJ whole genome shotgun (WGS) entry which is preliminary data.</text>
</comment>
<gene>
    <name evidence="2" type="ORF">ASZ90_020228</name>
</gene>
<dbReference type="Pfam" id="PF00753">
    <property type="entry name" value="Lactamase_B"/>
    <property type="match status" value="1"/>
</dbReference>
<keyword evidence="2" id="KW-0378">Hydrolase</keyword>
<dbReference type="EMBL" id="LNQE01001920">
    <property type="protein sequence ID" value="KUG02406.1"/>
    <property type="molecule type" value="Genomic_DNA"/>
</dbReference>
<dbReference type="CDD" id="cd07743">
    <property type="entry name" value="metallo-hydrolase-like_MBL-fold"/>
    <property type="match status" value="1"/>
</dbReference>
<dbReference type="PANTHER" id="PTHR42951">
    <property type="entry name" value="METALLO-BETA-LACTAMASE DOMAIN-CONTAINING"/>
    <property type="match status" value="1"/>
</dbReference>